<organism evidence="6 7">
    <name type="scientific">Sulfuriferula multivorans</name>
    <dbReference type="NCBI Taxonomy" id="1559896"/>
    <lineage>
        <taxon>Bacteria</taxon>
        <taxon>Pseudomonadati</taxon>
        <taxon>Pseudomonadota</taxon>
        <taxon>Betaproteobacteria</taxon>
        <taxon>Nitrosomonadales</taxon>
        <taxon>Sulfuricellaceae</taxon>
        <taxon>Sulfuriferula</taxon>
    </lineage>
</organism>
<feature type="domain" description="NAD-dependent epimerase/dehydratase" evidence="5">
    <location>
        <begin position="29"/>
        <end position="273"/>
    </location>
</feature>
<dbReference type="InterPro" id="IPR036291">
    <property type="entry name" value="NAD(P)-bd_dom_sf"/>
</dbReference>
<dbReference type="OrthoDB" id="9811743at2"/>
<dbReference type="GO" id="GO:0070403">
    <property type="term" value="F:NAD+ binding"/>
    <property type="evidence" value="ECO:0007669"/>
    <property type="project" value="InterPro"/>
</dbReference>
<name>A0A401J9H8_9PROT</name>
<dbReference type="EMBL" id="BGOW01000001">
    <property type="protein sequence ID" value="GBL44293.1"/>
    <property type="molecule type" value="Genomic_DNA"/>
</dbReference>
<evidence type="ECO:0000256" key="2">
    <source>
        <dbReference type="ARBA" id="ARBA00022793"/>
    </source>
</evidence>
<dbReference type="GO" id="GO:0048040">
    <property type="term" value="F:UDP-glucuronate decarboxylase activity"/>
    <property type="evidence" value="ECO:0007669"/>
    <property type="project" value="TreeGrafter"/>
</dbReference>
<keyword evidence="3" id="KW-0520">NAD</keyword>
<evidence type="ECO:0000313" key="6">
    <source>
        <dbReference type="EMBL" id="GBL44293.1"/>
    </source>
</evidence>
<evidence type="ECO:0000256" key="4">
    <source>
        <dbReference type="ARBA" id="ARBA00023239"/>
    </source>
</evidence>
<dbReference type="Proteomes" id="UP000286806">
    <property type="component" value="Unassembled WGS sequence"/>
</dbReference>
<dbReference type="GO" id="GO:0005737">
    <property type="term" value="C:cytoplasm"/>
    <property type="evidence" value="ECO:0007669"/>
    <property type="project" value="TreeGrafter"/>
</dbReference>
<dbReference type="Pfam" id="PF01370">
    <property type="entry name" value="Epimerase"/>
    <property type="match status" value="1"/>
</dbReference>
<reference evidence="6 7" key="1">
    <citation type="journal article" date="2019" name="Front. Microbiol.">
        <title>Genomes of Neutrophilic Sulfur-Oxidizing Chemolithoautotrophs Representing 9 Proteobacterial Species From 8 Genera.</title>
        <authorList>
            <person name="Watanabe T."/>
            <person name="Kojima H."/>
            <person name="Umezawa K."/>
            <person name="Hori C."/>
            <person name="Takasuka T.E."/>
            <person name="Kato Y."/>
            <person name="Fukui M."/>
        </authorList>
    </citation>
    <scope>NUCLEOTIDE SEQUENCE [LARGE SCALE GENOMIC DNA]</scope>
    <source>
        <strain evidence="6 7">TTN</strain>
    </source>
</reference>
<dbReference type="RefSeq" id="WP_124703137.1">
    <property type="nucleotide sequence ID" value="NZ_BGOW01000001.1"/>
</dbReference>
<keyword evidence="4" id="KW-0456">Lyase</keyword>
<keyword evidence="2" id="KW-0210">Decarboxylase</keyword>
<evidence type="ECO:0000313" key="7">
    <source>
        <dbReference type="Proteomes" id="UP000286806"/>
    </source>
</evidence>
<evidence type="ECO:0000259" key="5">
    <source>
        <dbReference type="Pfam" id="PF01370"/>
    </source>
</evidence>
<dbReference type="Gene3D" id="3.40.50.720">
    <property type="entry name" value="NAD(P)-binding Rossmann-like Domain"/>
    <property type="match status" value="1"/>
</dbReference>
<comment type="caution">
    <text evidence="6">The sequence shown here is derived from an EMBL/GenBank/DDBJ whole genome shotgun (WGS) entry which is preliminary data.</text>
</comment>
<dbReference type="GO" id="GO:0042732">
    <property type="term" value="P:D-xylose metabolic process"/>
    <property type="evidence" value="ECO:0007669"/>
    <property type="project" value="InterPro"/>
</dbReference>
<evidence type="ECO:0000256" key="1">
    <source>
        <dbReference type="ARBA" id="ARBA00001911"/>
    </source>
</evidence>
<dbReference type="Gene3D" id="3.90.25.10">
    <property type="entry name" value="UDP-galactose 4-epimerase, domain 1"/>
    <property type="match status" value="1"/>
</dbReference>
<dbReference type="InterPro" id="IPR044516">
    <property type="entry name" value="UXS-like"/>
</dbReference>
<dbReference type="PANTHER" id="PTHR43078">
    <property type="entry name" value="UDP-GLUCURONIC ACID DECARBOXYLASE-RELATED"/>
    <property type="match status" value="1"/>
</dbReference>
<evidence type="ECO:0000256" key="3">
    <source>
        <dbReference type="ARBA" id="ARBA00023027"/>
    </source>
</evidence>
<accession>A0A401J9H8</accession>
<dbReference type="SUPFAM" id="SSF51735">
    <property type="entry name" value="NAD(P)-binding Rossmann-fold domains"/>
    <property type="match status" value="1"/>
</dbReference>
<dbReference type="PANTHER" id="PTHR43078:SF6">
    <property type="entry name" value="UDP-GLUCURONIC ACID DECARBOXYLASE 1"/>
    <property type="match status" value="1"/>
</dbReference>
<comment type="cofactor">
    <cofactor evidence="1">
        <name>NAD(+)</name>
        <dbReference type="ChEBI" id="CHEBI:57540"/>
    </cofactor>
</comment>
<gene>
    <name evidence="6" type="ORF">SFMTTN_0088</name>
</gene>
<protein>
    <submittedName>
        <fullName evidence="6">dTDP-glucose 4,6-dehydratase</fullName>
    </submittedName>
</protein>
<keyword evidence="7" id="KW-1185">Reference proteome</keyword>
<proteinExistence type="predicted"/>
<sequence>MRNQLAEDLNNILDRGRALWPDIKGARFFITGGTGFIGTWLLESFVWLNDRLNLGMSAVVLTRNAEAFAEKVPHVASHPSITLLTGDIRTFAFPEGKFSFVIHGATDASAKLNAEDPIRMFDTIVGGTRRTLDFAVQSGAKNFLFLSSGAVYGDQPPHISHWSESNFNGPDCTNAGSAYAEGKRVAELLCSLYARQYSIEAKLARCFAFVGPYLPIDSHFAIGNFIRDAMAKNTIQISGDGTPYRSYLYAADLILWLWTILLRGQTARPYNVGAGEAISIAELAALVNTTLGGSGMRIMQQAQPGALPKRYVPSAQRAETELGLTQSVTLEQAIIKTARWHGWEQHS</sequence>
<dbReference type="AlphaFoldDB" id="A0A401J9H8"/>
<dbReference type="InterPro" id="IPR001509">
    <property type="entry name" value="Epimerase_deHydtase"/>
</dbReference>